<keyword evidence="1" id="KW-0812">Transmembrane</keyword>
<evidence type="ECO:0000256" key="1">
    <source>
        <dbReference type="SAM" id="Phobius"/>
    </source>
</evidence>
<reference evidence="2" key="2">
    <citation type="submission" date="2010-01" db="EMBL/GenBank/DDBJ databases">
        <authorList>
            <consortium name="International Glossina Genome Initiative"/>
            <person name="da Silva J."/>
            <person name="Ribeiro J.M.C."/>
            <person name="Abbeele J.V."/>
            <person name="Attardo G."/>
            <person name="Hao Z."/>
            <person name="Haines L.R."/>
            <person name="Soares M.B."/>
            <person name="Berriman M."/>
            <person name="Aksoy S."/>
            <person name="Lehane M.J."/>
        </authorList>
    </citation>
    <scope>NUCLEOTIDE SEQUENCE</scope>
    <source>
        <tissue evidence="2">Salivary gland</tissue>
    </source>
</reference>
<protein>
    <submittedName>
        <fullName evidence="2 3">Hypothetical secreted peptide</fullName>
    </submittedName>
</protein>
<reference evidence="2" key="1">
    <citation type="journal article" date="2010" name="BMC Genomics">
        <title>An insight into the sialome of Glossina morsitans morsitans.</title>
        <authorList>
            <person name="Alves-Silva J."/>
            <person name="Ribeiro J.M."/>
            <person name="Van Den Abbeele J."/>
            <person name="Attardo G."/>
            <person name="Hao Z."/>
            <person name="Haines L.R."/>
            <person name="Soares M.B."/>
            <person name="Berriman M."/>
            <person name="Aksoy S."/>
            <person name="Lehane M.J."/>
        </authorList>
    </citation>
    <scope>NUCLEOTIDE SEQUENCE</scope>
    <source>
        <tissue evidence="2">Salivary gland</tissue>
    </source>
</reference>
<sequence length="61" mass="7308">MFRFSMITVSILFKSIPIISILFFVHEVITTVLRVKIFTKLRYFESNKKNKEKSNFMNIFA</sequence>
<organism evidence="2">
    <name type="scientific">Glossina morsitans morsitans</name>
    <name type="common">Savannah tsetse fly</name>
    <dbReference type="NCBI Taxonomy" id="37546"/>
    <lineage>
        <taxon>Eukaryota</taxon>
        <taxon>Metazoa</taxon>
        <taxon>Ecdysozoa</taxon>
        <taxon>Arthropoda</taxon>
        <taxon>Hexapoda</taxon>
        <taxon>Insecta</taxon>
        <taxon>Pterygota</taxon>
        <taxon>Neoptera</taxon>
        <taxon>Endopterygota</taxon>
        <taxon>Diptera</taxon>
        <taxon>Brachycera</taxon>
        <taxon>Muscomorpha</taxon>
        <taxon>Hippoboscoidea</taxon>
        <taxon>Glossinidae</taxon>
        <taxon>Glossina</taxon>
    </lineage>
</organism>
<dbReference type="AlphaFoldDB" id="D3TSS9"/>
<dbReference type="EnsemblMetazoa" id="GMOY012257-RA">
    <property type="protein sequence ID" value="GMOY012257-PA"/>
    <property type="gene ID" value="GMOY012257"/>
</dbReference>
<keyword evidence="1" id="KW-1133">Transmembrane helix</keyword>
<dbReference type="EMBL" id="CCAG010013274">
    <property type="status" value="NOT_ANNOTATED_CDS"/>
    <property type="molecule type" value="Genomic_DNA"/>
</dbReference>
<evidence type="ECO:0000313" key="4">
    <source>
        <dbReference type="Proteomes" id="UP000092444"/>
    </source>
</evidence>
<dbReference type="EMBL" id="EZ424481">
    <property type="protein sequence ID" value="ADD20757.1"/>
    <property type="molecule type" value="mRNA"/>
</dbReference>
<evidence type="ECO:0000313" key="3">
    <source>
        <dbReference type="EnsemblMetazoa" id="GMOY012257-PA"/>
    </source>
</evidence>
<reference evidence="3 4" key="4">
    <citation type="submission" date="2014-03" db="EMBL/GenBank/DDBJ databases">
        <title>Genome Sequence of the Tsetse Fly (Glossina morsitans): Vector of African Trypanosomiasis.</title>
        <authorList>
            <consortium name="International Glossina Genome Initiative W.H.O."/>
            <person name="Lawson D."/>
        </authorList>
    </citation>
    <scope>NUCLEOTIDE SEQUENCE [LARGE SCALE GENOMIC DNA]</scope>
    <source>
        <strain evidence="3 4">Yale</strain>
    </source>
</reference>
<dbReference type="VEuPathDB" id="VectorBase:GMOY012257"/>
<accession>D3TSS9</accession>
<evidence type="ECO:0000313" key="2">
    <source>
        <dbReference type="EMBL" id="ADD20757.1"/>
    </source>
</evidence>
<dbReference type="Proteomes" id="UP000092444">
    <property type="component" value="Unassembled WGS sequence"/>
</dbReference>
<proteinExistence type="evidence at transcript level"/>
<reference evidence="3" key="5">
    <citation type="submission" date="2016-07" db="UniProtKB">
        <authorList>
            <consortium name="VectorBase"/>
        </authorList>
    </citation>
    <scope>IDENTIFICATION</scope>
    <source>
        <strain evidence="3">Yale</strain>
    </source>
</reference>
<feature type="transmembrane region" description="Helical" evidence="1">
    <location>
        <begin position="12"/>
        <end position="33"/>
    </location>
</feature>
<name>D3TSS9_GLOMM</name>
<reference evidence="3" key="3">
    <citation type="submission" date="2014-03" db="EMBL/GenBank/DDBJ databases">
        <title>Genome Sequence of the Tsetse Fly (Glossina morsitans): Vector of African Trypanosomiasis.</title>
        <authorList>
            <person name="Lawson D."/>
        </authorList>
    </citation>
    <scope>NUCLEOTIDE SEQUENCE [LARGE SCALE GENOMIC DNA]</scope>
    <source>
        <strain evidence="3">Yale</strain>
    </source>
</reference>
<reference evidence="3" key="6">
    <citation type="submission" date="2021-02" db="UniProtKB">
        <authorList>
            <consortium name="EnsemblMetazoa"/>
        </authorList>
    </citation>
    <scope>IDENTIFICATION</scope>
    <source>
        <strain evidence="3">Yale</strain>
    </source>
</reference>
<keyword evidence="1" id="KW-0472">Membrane</keyword>
<keyword evidence="4" id="KW-1185">Reference proteome</keyword>